<proteinExistence type="predicted"/>
<keyword evidence="4" id="KW-0677">Repeat</keyword>
<name>A0ABQ6MAE9_9STRA</name>
<evidence type="ECO:0000256" key="9">
    <source>
        <dbReference type="SAM" id="SignalP"/>
    </source>
</evidence>
<evidence type="ECO:0000256" key="4">
    <source>
        <dbReference type="ARBA" id="ARBA00022737"/>
    </source>
</evidence>
<dbReference type="Proteomes" id="UP001165060">
    <property type="component" value="Unassembled WGS sequence"/>
</dbReference>
<dbReference type="InterPro" id="IPR001893">
    <property type="entry name" value="Cys-rich_GLG1_repeat"/>
</dbReference>
<keyword evidence="3 9" id="KW-0732">Signal</keyword>
<dbReference type="InterPro" id="IPR039728">
    <property type="entry name" value="GLG1"/>
</dbReference>
<comment type="subcellular location">
    <subcellularLocation>
        <location evidence="1">Membrane</location>
        <topology evidence="1">Single-pass type I membrane protein</topology>
    </subcellularLocation>
</comment>
<evidence type="ECO:0000313" key="10">
    <source>
        <dbReference type="EMBL" id="GMI22691.1"/>
    </source>
</evidence>
<dbReference type="PROSITE" id="PS51289">
    <property type="entry name" value="GLG1_C_RICH"/>
    <property type="match status" value="5"/>
</dbReference>
<evidence type="ECO:0000256" key="3">
    <source>
        <dbReference type="ARBA" id="ARBA00022729"/>
    </source>
</evidence>
<evidence type="ECO:0000256" key="6">
    <source>
        <dbReference type="ARBA" id="ARBA00023136"/>
    </source>
</evidence>
<keyword evidence="11" id="KW-1185">Reference proteome</keyword>
<gene>
    <name evidence="10" type="ORF">TeGR_g154</name>
</gene>
<dbReference type="Pfam" id="PF00839">
    <property type="entry name" value="Cys_rich_FGFR"/>
    <property type="match status" value="12"/>
</dbReference>
<dbReference type="InterPro" id="IPR017873">
    <property type="entry name" value="Cys-rich_GLG1_repeat_euk"/>
</dbReference>
<feature type="transmembrane region" description="Helical" evidence="8">
    <location>
        <begin position="1067"/>
        <end position="1093"/>
    </location>
</feature>
<reference evidence="10 11" key="1">
    <citation type="journal article" date="2023" name="Commun. Biol.">
        <title>Genome analysis of Parmales, the sister group of diatoms, reveals the evolutionary specialization of diatoms from phago-mixotrophs to photoautotrophs.</title>
        <authorList>
            <person name="Ban H."/>
            <person name="Sato S."/>
            <person name="Yoshikawa S."/>
            <person name="Yamada K."/>
            <person name="Nakamura Y."/>
            <person name="Ichinomiya M."/>
            <person name="Sato N."/>
            <person name="Blanc-Mathieu R."/>
            <person name="Endo H."/>
            <person name="Kuwata A."/>
            <person name="Ogata H."/>
        </authorList>
    </citation>
    <scope>NUCLEOTIDE SEQUENCE [LARGE SCALE GENOMIC DNA]</scope>
</reference>
<dbReference type="PANTHER" id="PTHR11884">
    <property type="entry name" value="SELECTIN LIGAND RELATED"/>
    <property type="match status" value="1"/>
</dbReference>
<evidence type="ECO:0000256" key="7">
    <source>
        <dbReference type="ARBA" id="ARBA00023180"/>
    </source>
</evidence>
<accession>A0ABQ6MAE9</accession>
<keyword evidence="6 8" id="KW-0472">Membrane</keyword>
<evidence type="ECO:0000256" key="1">
    <source>
        <dbReference type="ARBA" id="ARBA00004479"/>
    </source>
</evidence>
<evidence type="ECO:0000313" key="11">
    <source>
        <dbReference type="Proteomes" id="UP001165060"/>
    </source>
</evidence>
<organism evidence="10 11">
    <name type="scientific">Tetraparma gracilis</name>
    <dbReference type="NCBI Taxonomy" id="2962635"/>
    <lineage>
        <taxon>Eukaryota</taxon>
        <taxon>Sar</taxon>
        <taxon>Stramenopiles</taxon>
        <taxon>Ochrophyta</taxon>
        <taxon>Bolidophyceae</taxon>
        <taxon>Parmales</taxon>
        <taxon>Triparmaceae</taxon>
        <taxon>Tetraparma</taxon>
    </lineage>
</organism>
<feature type="signal peptide" evidence="9">
    <location>
        <begin position="1"/>
        <end position="20"/>
    </location>
</feature>
<keyword evidence="5 8" id="KW-1133">Transmembrane helix</keyword>
<evidence type="ECO:0008006" key="12">
    <source>
        <dbReference type="Google" id="ProtNLM"/>
    </source>
</evidence>
<keyword evidence="7" id="KW-0325">Glycoprotein</keyword>
<dbReference type="PANTHER" id="PTHR11884:SF1">
    <property type="entry name" value="GOLGI APPARATUS PROTEIN 1"/>
    <property type="match status" value="1"/>
</dbReference>
<feature type="chain" id="PRO_5046339307" description="Golgi apparatus protein 1" evidence="9">
    <location>
        <begin position="21"/>
        <end position="1122"/>
    </location>
</feature>
<comment type="caution">
    <text evidence="10">The sequence shown here is derived from an EMBL/GenBank/DDBJ whole genome shotgun (WGS) entry which is preliminary data.</text>
</comment>
<evidence type="ECO:0000256" key="8">
    <source>
        <dbReference type="SAM" id="Phobius"/>
    </source>
</evidence>
<evidence type="ECO:0000256" key="5">
    <source>
        <dbReference type="ARBA" id="ARBA00022989"/>
    </source>
</evidence>
<dbReference type="EMBL" id="BRYB01000098">
    <property type="protein sequence ID" value="GMI22691.1"/>
    <property type="molecule type" value="Genomic_DNA"/>
</dbReference>
<protein>
    <recommendedName>
        <fullName evidence="12">Golgi apparatus protein 1</fullName>
    </recommendedName>
</protein>
<keyword evidence="2 8" id="KW-0812">Transmembrane</keyword>
<evidence type="ECO:0000256" key="2">
    <source>
        <dbReference type="ARBA" id="ARBA00022692"/>
    </source>
</evidence>
<sequence>MQLLPPLLLIASLLSSSVSATPDSTDLSPSGPCAPLLSSHCAGVEAGGGALAACLQGKVFKTSESAQAIAEHPECKAAFHNFMVAASSSVRSKNKLLGSACAAELSEDGVCGDVQGVLVVMCLREARHKTNAAAADATFPFSSACSSAVLATAIRSASDVTLDAAVADACGPEVADDGLCGSLPASPGAALSCLRGAVSGPSLSPKCRKAVFKREELDAGDVRLDPALAAACAAEMSEFCAAVAPGEGGVVACLWEHRKKPSFSEGCRKKASGAMRDSSTDARLNFQIMKHCKADTAAFCAEQADAVVAREVFHEGGIIACLKERFDELAEPMCRAAVGRVAAAQSENFFADAPFVRACAEDALENGCCKSEEECRNIDNGESIHHCLKESYDSLSPPCQHQLLVQTKVESHSISMKPALMAACEPLIERACADKDAAHAAVISCLQDHRFDHDTPPECRAELQLDLELTSKDYRLKYGINHECTQDMEKLCHDEMMDVEADSATHGGAVLSCLVKRRNEISRQACKWEVRRYQRQVMDDWKNSVDVKSACSADVSKYCSDVPPGHGAIHECLLAHMDHVHEGTNEGVISAKCAAEEFELVKEKMENTDLDSALKAACGAELEGLCKDQRNRRGGGLACLESKLLATPTDFSAECSLHVTKYAQLRNMDSRLDTKLSWDCKADIKKLCPDTPKAHERLFEHKILDCLVEHKEKITSQACASGVKTKMIQRSSDWKVAPDVHAACNADVQKHCPDVERGSGRIHDCLFEHIESLSPICKNAEFKQQVTKSTDIKFNPRLNRGCAGDIKKWCADVGDQNRIGCLKEHYEDDEMTSMCKAELKREMKKEGMSIAFNPKLYDACMPTLERFTEEKRFDCAKTAAFHPDFKKVFNTDAVYGSSLMCLTTNSQFITDELCKAEVFRKEKEDNINFEFRMELVTACGDDVKKFCSELEPGKSRVMRCLANHMDELNPFCKQRVEAVNANQARDIMLNPLARSRCRSEMKAFCDGVEHGDQSMWACLKAHSDRADFGEECKGEVVKVKIKKKWALGKLNMEDLAKLSARSSASGIVLSGPMAVIAMFALALVLVVGAWFVWKRRAQSAGSYRVVLPGELGGGKNNYKDML</sequence>